<dbReference type="InterPro" id="IPR001268">
    <property type="entry name" value="NADH_UbQ_OxRdtase_30kDa_su"/>
</dbReference>
<dbReference type="PANTHER" id="PTHR10884:SF14">
    <property type="entry name" value="NADH DEHYDROGENASE [UBIQUINONE] IRON-SULFUR PROTEIN 3, MITOCHONDRIAL"/>
    <property type="match status" value="1"/>
</dbReference>
<evidence type="ECO:0000259" key="6">
    <source>
        <dbReference type="Pfam" id="PF00329"/>
    </source>
</evidence>
<dbReference type="SUPFAM" id="SSF143243">
    <property type="entry name" value="Nqo5-like"/>
    <property type="match status" value="1"/>
</dbReference>
<dbReference type="InterPro" id="IPR020396">
    <property type="entry name" value="NADH_UbQ_OxRdtase_CS"/>
</dbReference>
<sequence>MEGSAQEKTIGILKEKYEDQILHIDTPYDFLTVSLKAEKIIEIIQHLYHHPEGKFQYLTTLCGIHYPDLQQIAVMYQLHSLTTNNRVRLKVFLPEANPVVPTLTPVFSAANWLERETYDFFGVVFEGHPNLKRILNVEDMIIFPMRKEYPLEDQTREDKNDSMFGRD</sequence>
<evidence type="ECO:0000313" key="7">
    <source>
        <dbReference type="EMBL" id="MBT1689729.1"/>
    </source>
</evidence>
<dbReference type="RefSeq" id="WP_254092951.1">
    <property type="nucleotide sequence ID" value="NZ_JAHESC010000046.1"/>
</dbReference>
<evidence type="ECO:0000256" key="4">
    <source>
        <dbReference type="RuleBase" id="RU003456"/>
    </source>
</evidence>
<gene>
    <name evidence="3" type="primary">nuoC</name>
    <name evidence="7" type="ORF">KK078_24420</name>
</gene>
<name>A0AAP2DCY5_9BACT</name>
<comment type="subcellular location">
    <subcellularLocation>
        <location evidence="3">Cell membrane</location>
        <topology evidence="3">Peripheral membrane protein</topology>
        <orientation evidence="3">Cytoplasmic side</orientation>
    </subcellularLocation>
</comment>
<dbReference type="EC" id="7.1.1.-" evidence="3"/>
<keyword evidence="2 3" id="KW-0813">Transport</keyword>
<keyword evidence="3 4" id="KW-1278">Translocase</keyword>
<evidence type="ECO:0000313" key="8">
    <source>
        <dbReference type="Proteomes" id="UP001319180"/>
    </source>
</evidence>
<dbReference type="GO" id="GO:0008137">
    <property type="term" value="F:NADH dehydrogenase (ubiquinone) activity"/>
    <property type="evidence" value="ECO:0007669"/>
    <property type="project" value="InterPro"/>
</dbReference>
<dbReference type="Gene3D" id="3.30.460.80">
    <property type="entry name" value="NADH:ubiquinone oxidoreductase, 30kDa subunit"/>
    <property type="match status" value="1"/>
</dbReference>
<feature type="domain" description="NADH:ubiquinone oxidoreductase 30kDa subunit" evidence="6">
    <location>
        <begin position="34"/>
        <end position="154"/>
    </location>
</feature>
<dbReference type="Pfam" id="PF00329">
    <property type="entry name" value="Complex1_30kDa"/>
    <property type="match status" value="1"/>
</dbReference>
<organism evidence="7 8">
    <name type="scientific">Dawidia soli</name>
    <dbReference type="NCBI Taxonomy" id="2782352"/>
    <lineage>
        <taxon>Bacteria</taxon>
        <taxon>Pseudomonadati</taxon>
        <taxon>Bacteroidota</taxon>
        <taxon>Cytophagia</taxon>
        <taxon>Cytophagales</taxon>
        <taxon>Chryseotaleaceae</taxon>
        <taxon>Dawidia</taxon>
    </lineage>
</organism>
<dbReference type="PROSITE" id="PS00542">
    <property type="entry name" value="COMPLEX1_30K"/>
    <property type="match status" value="1"/>
</dbReference>
<comment type="similarity">
    <text evidence="1 3 4">Belongs to the complex I 30 kDa subunit family.</text>
</comment>
<evidence type="ECO:0000256" key="1">
    <source>
        <dbReference type="ARBA" id="ARBA00007569"/>
    </source>
</evidence>
<dbReference type="GO" id="GO:0048038">
    <property type="term" value="F:quinone binding"/>
    <property type="evidence" value="ECO:0007669"/>
    <property type="project" value="UniProtKB-KW"/>
</dbReference>
<protein>
    <recommendedName>
        <fullName evidence="3">NADH-quinone oxidoreductase subunit C</fullName>
        <ecNumber evidence="3">7.1.1.-</ecNumber>
    </recommendedName>
    <alternativeName>
        <fullName evidence="3">NADH dehydrogenase I subunit C</fullName>
    </alternativeName>
    <alternativeName>
        <fullName evidence="3">NDH-1 subunit C</fullName>
    </alternativeName>
</protein>
<dbReference type="EMBL" id="JAHESC010000046">
    <property type="protein sequence ID" value="MBT1689729.1"/>
    <property type="molecule type" value="Genomic_DNA"/>
</dbReference>
<proteinExistence type="inferred from homology"/>
<dbReference type="GO" id="GO:0005886">
    <property type="term" value="C:plasma membrane"/>
    <property type="evidence" value="ECO:0007669"/>
    <property type="project" value="UniProtKB-SubCell"/>
</dbReference>
<keyword evidence="3 5" id="KW-0874">Quinone</keyword>
<dbReference type="GO" id="GO:0050136">
    <property type="term" value="F:NADH dehydrogenase (quinone) (non-electrogenic) activity"/>
    <property type="evidence" value="ECO:0007669"/>
    <property type="project" value="UniProtKB-UniRule"/>
</dbReference>
<dbReference type="HAMAP" id="MF_01357">
    <property type="entry name" value="NDH1_NuoC"/>
    <property type="match status" value="1"/>
</dbReference>
<keyword evidence="3 4" id="KW-0520">NAD</keyword>
<evidence type="ECO:0000256" key="3">
    <source>
        <dbReference type="HAMAP-Rule" id="MF_01357"/>
    </source>
</evidence>
<keyword evidence="3" id="KW-1003">Cell membrane</keyword>
<dbReference type="InterPro" id="IPR037232">
    <property type="entry name" value="NADH_quin_OxRdtase_su_C/D-like"/>
</dbReference>
<comment type="catalytic activity">
    <reaction evidence="3 5">
        <text>a quinone + NADH + 5 H(+)(in) = a quinol + NAD(+) + 4 H(+)(out)</text>
        <dbReference type="Rhea" id="RHEA:57888"/>
        <dbReference type="ChEBI" id="CHEBI:15378"/>
        <dbReference type="ChEBI" id="CHEBI:24646"/>
        <dbReference type="ChEBI" id="CHEBI:57540"/>
        <dbReference type="ChEBI" id="CHEBI:57945"/>
        <dbReference type="ChEBI" id="CHEBI:132124"/>
    </reaction>
</comment>
<comment type="function">
    <text evidence="3">NDH-1 shuttles electrons from NADH, via FMN and iron-sulfur (Fe-S) centers, to quinones in the respiratory chain. The immediate electron acceptor for the enzyme in this species is believed to be a menaquinone. Couples the redox reaction to proton translocation (for every two electrons transferred, four hydrogen ions are translocated across the cytoplasmic membrane), and thus conserves the redox energy in a proton gradient.</text>
</comment>
<keyword evidence="7" id="KW-0560">Oxidoreductase</keyword>
<comment type="caution">
    <text evidence="7">The sequence shown here is derived from an EMBL/GenBank/DDBJ whole genome shotgun (WGS) entry which is preliminary data.</text>
</comment>
<reference evidence="7 8" key="1">
    <citation type="submission" date="2021-05" db="EMBL/GenBank/DDBJ databases">
        <title>A Polyphasic approach of four new species of the genus Ohtaekwangia: Ohtaekwangia histidinii sp. nov., Ohtaekwangia cretensis sp. nov., Ohtaekwangia indiensis sp. nov., Ohtaekwangia reichenbachii sp. nov. from diverse environment.</title>
        <authorList>
            <person name="Octaviana S."/>
        </authorList>
    </citation>
    <scope>NUCLEOTIDE SEQUENCE [LARGE SCALE GENOMIC DNA]</scope>
    <source>
        <strain evidence="7 8">PWU37</strain>
    </source>
</reference>
<evidence type="ECO:0000256" key="2">
    <source>
        <dbReference type="ARBA" id="ARBA00022448"/>
    </source>
</evidence>
<accession>A0AAP2DCY5</accession>
<dbReference type="InterPro" id="IPR010218">
    <property type="entry name" value="NADH_DH_suC"/>
</dbReference>
<dbReference type="NCBIfam" id="TIGR01961">
    <property type="entry name" value="NuoC_fam"/>
    <property type="match status" value="1"/>
</dbReference>
<dbReference type="Proteomes" id="UP001319180">
    <property type="component" value="Unassembled WGS sequence"/>
</dbReference>
<dbReference type="PANTHER" id="PTHR10884">
    <property type="entry name" value="NADH DEHYDROGENASE UBIQUINONE IRON-SULFUR PROTEIN 3"/>
    <property type="match status" value="1"/>
</dbReference>
<evidence type="ECO:0000256" key="5">
    <source>
        <dbReference type="RuleBase" id="RU003582"/>
    </source>
</evidence>
<dbReference type="AlphaFoldDB" id="A0AAP2DCY5"/>
<comment type="subunit">
    <text evidence="3">NDH-1 is composed of 14 different subunits. Subunits NuoB, C, D, E, F, and G constitute the peripheral sector of the complex.</text>
</comment>
<keyword evidence="8" id="KW-1185">Reference proteome</keyword>
<keyword evidence="3" id="KW-0472">Membrane</keyword>